<evidence type="ECO:0000313" key="1">
    <source>
        <dbReference type="EMBL" id="MFC6094365.1"/>
    </source>
</evidence>
<accession>A0ABW1PG01</accession>
<comment type="caution">
    <text evidence="1">The sequence shown here is derived from an EMBL/GenBank/DDBJ whole genome shotgun (WGS) entry which is preliminary data.</text>
</comment>
<dbReference type="RefSeq" id="WP_380642547.1">
    <property type="nucleotide sequence ID" value="NZ_JBHSQO010000062.1"/>
</dbReference>
<reference evidence="2" key="1">
    <citation type="journal article" date="2019" name="Int. J. Syst. Evol. Microbiol.">
        <title>The Global Catalogue of Microorganisms (GCM) 10K type strain sequencing project: providing services to taxonomists for standard genome sequencing and annotation.</title>
        <authorList>
            <consortium name="The Broad Institute Genomics Platform"/>
            <consortium name="The Broad Institute Genome Sequencing Center for Infectious Disease"/>
            <person name="Wu L."/>
            <person name="Ma J."/>
        </authorList>
    </citation>
    <scope>NUCLEOTIDE SEQUENCE [LARGE SCALE GENOMIC DNA]</scope>
    <source>
        <strain evidence="2">CGMCC 4.7246</strain>
    </source>
</reference>
<keyword evidence="2" id="KW-1185">Reference proteome</keyword>
<gene>
    <name evidence="1" type="ORF">ACFP3R_34295</name>
</gene>
<dbReference type="Pfam" id="PF13830">
    <property type="entry name" value="DUF4192"/>
    <property type="match status" value="1"/>
</dbReference>
<protein>
    <submittedName>
        <fullName evidence="1">DUF4192 domain-containing protein</fullName>
    </submittedName>
</protein>
<sequence>MSDPTPEPTSSTSRLGRIAPVALNQPGDLIAAVPHLLHYYPADAVVANVFVGDTIEVVLCSTLPPDALSRRLVEQTVASAARHPGAAVVGVLVGGVVGGGPVDGLLPHAALAARMRDTLAEHDVPLRMFWTEAITAGARWYDYHDPSHTGTVPDPKTSVLAAISAVRGRRTFDNREDLAATLRPDPHDALARRARLIDNPAGRSGRPQSTGESYRLVMEHVKRTEDRSEALSDQDVADLAVALSDKAARDACLATAAGDHAQAAERLWSELTRQCPAPECAEPATLLAVAAYVRGDGVLASLALDRAEAAFPGHRFAELLRAALDSQMHPDTLRLLVDHAVERVERMDPAEPA</sequence>
<dbReference type="Proteomes" id="UP001596220">
    <property type="component" value="Unassembled WGS sequence"/>
</dbReference>
<organism evidence="1 2">
    <name type="scientific">Saccharothrix lopnurensis</name>
    <dbReference type="NCBI Taxonomy" id="1670621"/>
    <lineage>
        <taxon>Bacteria</taxon>
        <taxon>Bacillati</taxon>
        <taxon>Actinomycetota</taxon>
        <taxon>Actinomycetes</taxon>
        <taxon>Pseudonocardiales</taxon>
        <taxon>Pseudonocardiaceae</taxon>
        <taxon>Saccharothrix</taxon>
    </lineage>
</organism>
<dbReference type="InterPro" id="IPR025447">
    <property type="entry name" value="DUF4192"/>
</dbReference>
<dbReference type="EMBL" id="JBHSQO010000062">
    <property type="protein sequence ID" value="MFC6094365.1"/>
    <property type="molecule type" value="Genomic_DNA"/>
</dbReference>
<name>A0ABW1PG01_9PSEU</name>
<proteinExistence type="predicted"/>
<evidence type="ECO:0000313" key="2">
    <source>
        <dbReference type="Proteomes" id="UP001596220"/>
    </source>
</evidence>